<dbReference type="PANTHER" id="PTHR47359:SF3">
    <property type="entry name" value="NLP_P60 DOMAIN-CONTAINING PROTEIN-RELATED"/>
    <property type="match status" value="1"/>
</dbReference>
<dbReference type="PANTHER" id="PTHR47359">
    <property type="entry name" value="PEPTIDOGLYCAN DL-ENDOPEPTIDASE CWLO"/>
    <property type="match status" value="1"/>
</dbReference>
<dbReference type="Pfam" id="PF18348">
    <property type="entry name" value="SH3_16"/>
    <property type="match status" value="1"/>
</dbReference>
<keyword evidence="7" id="KW-1185">Reference proteome</keyword>
<proteinExistence type="inferred from homology"/>
<dbReference type="Gene3D" id="2.30.30.40">
    <property type="entry name" value="SH3 Domains"/>
    <property type="match status" value="1"/>
</dbReference>
<evidence type="ECO:0000256" key="1">
    <source>
        <dbReference type="ARBA" id="ARBA00007074"/>
    </source>
</evidence>
<dbReference type="PROSITE" id="PS51935">
    <property type="entry name" value="NLPC_P60"/>
    <property type="match status" value="1"/>
</dbReference>
<evidence type="ECO:0000259" key="5">
    <source>
        <dbReference type="PROSITE" id="PS51935"/>
    </source>
</evidence>
<dbReference type="InterPro" id="IPR000064">
    <property type="entry name" value="NLP_P60_dom"/>
</dbReference>
<comment type="similarity">
    <text evidence="1">Belongs to the peptidase C40 family.</text>
</comment>
<dbReference type="InterPro" id="IPR041382">
    <property type="entry name" value="SH3_16"/>
</dbReference>
<dbReference type="GO" id="GO:0008234">
    <property type="term" value="F:cysteine-type peptidase activity"/>
    <property type="evidence" value="ECO:0007669"/>
    <property type="project" value="UniProtKB-KW"/>
</dbReference>
<accession>A0A9X2PF38</accession>
<sequence length="290" mass="30482">MSAIDEATRTLDPRLTPARPDLAAAHLEGVVEAARFVAGTGRRVVAARAGVTREPQPGAPLVTEALFGEGVTVYETNEEGWAWGQLDADGYVGWIAAEALGQPGPAATHRVRALRTPVFPGPSIKLPPSELLSFGSRLAIAGTRERFAVTPEGGFIFVGHLAPLDTVEADYVEVASRFLGAAYLWGGRSSLGLDCSGLVQVALNACGLACPRDSDMQEAALGTAVAFDGDIGTLRRGDLLFWPGHVGIVEDAVTLLHATAHFMSVVREPLGAALARIEATGTPLRSVRRL</sequence>
<protein>
    <submittedName>
        <fullName evidence="6">NlpC/P60 family protein</fullName>
    </submittedName>
</protein>
<dbReference type="SUPFAM" id="SSF54001">
    <property type="entry name" value="Cysteine proteinases"/>
    <property type="match status" value="1"/>
</dbReference>
<gene>
    <name evidence="6" type="ORF">NVS89_06890</name>
</gene>
<dbReference type="InterPro" id="IPR038765">
    <property type="entry name" value="Papain-like_cys_pep_sf"/>
</dbReference>
<dbReference type="GO" id="GO:0006508">
    <property type="term" value="P:proteolysis"/>
    <property type="evidence" value="ECO:0007669"/>
    <property type="project" value="UniProtKB-KW"/>
</dbReference>
<name>A0A9X2PF38_9HYPH</name>
<evidence type="ECO:0000313" key="6">
    <source>
        <dbReference type="EMBL" id="MCS0494820.1"/>
    </source>
</evidence>
<evidence type="ECO:0000256" key="3">
    <source>
        <dbReference type="ARBA" id="ARBA00022801"/>
    </source>
</evidence>
<comment type="caution">
    <text evidence="6">The sequence shown here is derived from an EMBL/GenBank/DDBJ whole genome shotgun (WGS) entry which is preliminary data.</text>
</comment>
<dbReference type="AlphaFoldDB" id="A0A9X2PF38"/>
<dbReference type="EMBL" id="JANTHZ010000002">
    <property type="protein sequence ID" value="MCS0494820.1"/>
    <property type="molecule type" value="Genomic_DNA"/>
</dbReference>
<feature type="domain" description="NlpC/P60" evidence="5">
    <location>
        <begin position="165"/>
        <end position="290"/>
    </location>
</feature>
<evidence type="ECO:0000256" key="2">
    <source>
        <dbReference type="ARBA" id="ARBA00022670"/>
    </source>
</evidence>
<dbReference type="Gene3D" id="3.90.1720.10">
    <property type="entry name" value="endopeptidase domain like (from Nostoc punctiforme)"/>
    <property type="match status" value="1"/>
</dbReference>
<keyword evidence="2" id="KW-0645">Protease</keyword>
<keyword evidence="4" id="KW-0788">Thiol protease</keyword>
<organism evidence="6 7">
    <name type="scientific">Ancylobacter mangrovi</name>
    <dbReference type="NCBI Taxonomy" id="2972472"/>
    <lineage>
        <taxon>Bacteria</taxon>
        <taxon>Pseudomonadati</taxon>
        <taxon>Pseudomonadota</taxon>
        <taxon>Alphaproteobacteria</taxon>
        <taxon>Hyphomicrobiales</taxon>
        <taxon>Xanthobacteraceae</taxon>
        <taxon>Ancylobacter</taxon>
    </lineage>
</organism>
<dbReference type="InterPro" id="IPR051794">
    <property type="entry name" value="PG_Endopeptidase_C40"/>
</dbReference>
<reference evidence="6" key="1">
    <citation type="submission" date="2022-08" db="EMBL/GenBank/DDBJ databases">
        <authorList>
            <person name="Li F."/>
        </authorList>
    </citation>
    <scope>NUCLEOTIDE SEQUENCE</scope>
    <source>
        <strain evidence="6">MQZ15Z-1</strain>
    </source>
</reference>
<keyword evidence="3" id="KW-0378">Hydrolase</keyword>
<evidence type="ECO:0000313" key="7">
    <source>
        <dbReference type="Proteomes" id="UP001151088"/>
    </source>
</evidence>
<dbReference type="Pfam" id="PF00877">
    <property type="entry name" value="NLPC_P60"/>
    <property type="match status" value="1"/>
</dbReference>
<evidence type="ECO:0000256" key="4">
    <source>
        <dbReference type="ARBA" id="ARBA00022807"/>
    </source>
</evidence>
<dbReference type="Proteomes" id="UP001151088">
    <property type="component" value="Unassembled WGS sequence"/>
</dbReference>
<dbReference type="RefSeq" id="WP_258731861.1">
    <property type="nucleotide sequence ID" value="NZ_JANTHZ010000002.1"/>
</dbReference>